<accession>A0A3L6SMK3</accession>
<name>A0A3L6SMK3_PANMI</name>
<dbReference type="Proteomes" id="UP000275267">
    <property type="component" value="Unassembled WGS sequence"/>
</dbReference>
<proteinExistence type="predicted"/>
<dbReference type="EMBL" id="PQIB02000004">
    <property type="protein sequence ID" value="RLN23846.1"/>
    <property type="molecule type" value="Genomic_DNA"/>
</dbReference>
<organism evidence="1 2">
    <name type="scientific">Panicum miliaceum</name>
    <name type="common">Proso millet</name>
    <name type="synonym">Broomcorn millet</name>
    <dbReference type="NCBI Taxonomy" id="4540"/>
    <lineage>
        <taxon>Eukaryota</taxon>
        <taxon>Viridiplantae</taxon>
        <taxon>Streptophyta</taxon>
        <taxon>Embryophyta</taxon>
        <taxon>Tracheophyta</taxon>
        <taxon>Spermatophyta</taxon>
        <taxon>Magnoliopsida</taxon>
        <taxon>Liliopsida</taxon>
        <taxon>Poales</taxon>
        <taxon>Poaceae</taxon>
        <taxon>PACMAD clade</taxon>
        <taxon>Panicoideae</taxon>
        <taxon>Panicodae</taxon>
        <taxon>Paniceae</taxon>
        <taxon>Panicinae</taxon>
        <taxon>Panicum</taxon>
        <taxon>Panicum sect. Panicum</taxon>
    </lineage>
</organism>
<dbReference type="AlphaFoldDB" id="A0A3L6SMK3"/>
<evidence type="ECO:0000313" key="2">
    <source>
        <dbReference type="Proteomes" id="UP000275267"/>
    </source>
</evidence>
<reference evidence="2" key="1">
    <citation type="journal article" date="2019" name="Nat. Commun.">
        <title>The genome of broomcorn millet.</title>
        <authorList>
            <person name="Zou C."/>
            <person name="Miki D."/>
            <person name="Li D."/>
            <person name="Tang Q."/>
            <person name="Xiao L."/>
            <person name="Rajput S."/>
            <person name="Deng P."/>
            <person name="Jia W."/>
            <person name="Huang R."/>
            <person name="Zhang M."/>
            <person name="Sun Y."/>
            <person name="Hu J."/>
            <person name="Fu X."/>
            <person name="Schnable P.S."/>
            <person name="Li F."/>
            <person name="Zhang H."/>
            <person name="Feng B."/>
            <person name="Zhu X."/>
            <person name="Liu R."/>
            <person name="Schnable J.C."/>
            <person name="Zhu J.-K."/>
            <person name="Zhang H."/>
        </authorList>
    </citation>
    <scope>NUCLEOTIDE SEQUENCE [LARGE SCALE GENOMIC DNA]</scope>
</reference>
<sequence>MGRSKETGANLFPTLCCVLPASSDETSEAGQLQVFALSGVVSKSKLIIK</sequence>
<protein>
    <submittedName>
        <fullName evidence="1">Uncharacterized protein</fullName>
    </submittedName>
</protein>
<gene>
    <name evidence="1" type="ORF">C2845_PM07G03040</name>
</gene>
<evidence type="ECO:0000313" key="1">
    <source>
        <dbReference type="EMBL" id="RLN23846.1"/>
    </source>
</evidence>
<keyword evidence="2" id="KW-1185">Reference proteome</keyword>
<comment type="caution">
    <text evidence="1">The sequence shown here is derived from an EMBL/GenBank/DDBJ whole genome shotgun (WGS) entry which is preliminary data.</text>
</comment>